<evidence type="ECO:0000313" key="11">
    <source>
        <dbReference type="Proteomes" id="UP001431449"/>
    </source>
</evidence>
<evidence type="ECO:0000256" key="4">
    <source>
        <dbReference type="ARBA" id="ARBA00022692"/>
    </source>
</evidence>
<name>A0ABT0GCN3_9GAMM</name>
<dbReference type="RefSeq" id="WP_248204343.1">
    <property type="nucleotide sequence ID" value="NZ_JALNMH010000001.1"/>
</dbReference>
<keyword evidence="6 8" id="KW-0472">Membrane</keyword>
<dbReference type="CDD" id="cd06261">
    <property type="entry name" value="TM_PBP2"/>
    <property type="match status" value="1"/>
</dbReference>
<gene>
    <name evidence="10" type="ORF">M0G41_01230</name>
</gene>
<dbReference type="PROSITE" id="PS50928">
    <property type="entry name" value="ABC_TM1"/>
    <property type="match status" value="1"/>
</dbReference>
<feature type="transmembrane region" description="Helical" evidence="8">
    <location>
        <begin position="177"/>
        <end position="196"/>
    </location>
</feature>
<dbReference type="EMBL" id="JALNMH010000001">
    <property type="protein sequence ID" value="MCK7592286.1"/>
    <property type="molecule type" value="Genomic_DNA"/>
</dbReference>
<dbReference type="InterPro" id="IPR035906">
    <property type="entry name" value="MetI-like_sf"/>
</dbReference>
<comment type="similarity">
    <text evidence="7">Belongs to the binding-protein-dependent transport system permease family. OppBC subfamily.</text>
</comment>
<evidence type="ECO:0000256" key="3">
    <source>
        <dbReference type="ARBA" id="ARBA00022475"/>
    </source>
</evidence>
<evidence type="ECO:0000256" key="8">
    <source>
        <dbReference type="RuleBase" id="RU363032"/>
    </source>
</evidence>
<keyword evidence="4 8" id="KW-0812">Transmembrane</keyword>
<protein>
    <submittedName>
        <fullName evidence="10">ABC transporter permease</fullName>
    </submittedName>
</protein>
<keyword evidence="11" id="KW-1185">Reference proteome</keyword>
<evidence type="ECO:0000256" key="5">
    <source>
        <dbReference type="ARBA" id="ARBA00022989"/>
    </source>
</evidence>
<feature type="transmembrane region" description="Helical" evidence="8">
    <location>
        <begin position="233"/>
        <end position="260"/>
    </location>
</feature>
<dbReference type="Gene3D" id="1.10.3720.10">
    <property type="entry name" value="MetI-like"/>
    <property type="match status" value="1"/>
</dbReference>
<proteinExistence type="inferred from homology"/>
<dbReference type="SUPFAM" id="SSF161098">
    <property type="entry name" value="MetI-like"/>
    <property type="match status" value="1"/>
</dbReference>
<feature type="transmembrane region" description="Helical" evidence="8">
    <location>
        <begin position="280"/>
        <end position="306"/>
    </location>
</feature>
<sequence length="317" mass="34221">MIAFITRRLALSALIVVLAVSLLFGMIHLIPGDPASVILGPRATPELRAELNQRMGLDQPLPIQLGRFLGNVAMGDFGEDPFSRRPVSDIVLEQLPYTLVLVFTAIGAATLLGVPLGCLAAVRAGSWLDRVTAVLSVAVIAVPSFVIALYALLLFAVRWRWFPAIGAGEAGDYVDQARHLVLPALALGIGWIGYIARLVRASMLEVLEEPHIRTARAFGLPERVIIGRYALRIAILPTVTLLGLGIGTMLSGALFAEIVFSRPGIGKLLHESVMTRNYPVVMGTVLVTTLFFALCTFVADVINALLDPRLRESESRP</sequence>
<accession>A0ABT0GCN3</accession>
<evidence type="ECO:0000256" key="2">
    <source>
        <dbReference type="ARBA" id="ARBA00022448"/>
    </source>
</evidence>
<keyword evidence="3" id="KW-1003">Cell membrane</keyword>
<evidence type="ECO:0000313" key="10">
    <source>
        <dbReference type="EMBL" id="MCK7592286.1"/>
    </source>
</evidence>
<evidence type="ECO:0000256" key="1">
    <source>
        <dbReference type="ARBA" id="ARBA00004651"/>
    </source>
</evidence>
<evidence type="ECO:0000256" key="6">
    <source>
        <dbReference type="ARBA" id="ARBA00023136"/>
    </source>
</evidence>
<dbReference type="Pfam" id="PF00528">
    <property type="entry name" value="BPD_transp_1"/>
    <property type="match status" value="1"/>
</dbReference>
<keyword evidence="5 8" id="KW-1133">Transmembrane helix</keyword>
<comment type="subcellular location">
    <subcellularLocation>
        <location evidence="1 8">Cell membrane</location>
        <topology evidence="1 8">Multi-pass membrane protein</topology>
    </subcellularLocation>
</comment>
<dbReference type="Proteomes" id="UP001431449">
    <property type="component" value="Unassembled WGS sequence"/>
</dbReference>
<feature type="transmembrane region" description="Helical" evidence="8">
    <location>
        <begin position="134"/>
        <end position="157"/>
    </location>
</feature>
<comment type="caution">
    <text evidence="10">The sequence shown here is derived from an EMBL/GenBank/DDBJ whole genome shotgun (WGS) entry which is preliminary data.</text>
</comment>
<evidence type="ECO:0000256" key="7">
    <source>
        <dbReference type="ARBA" id="ARBA00024202"/>
    </source>
</evidence>
<dbReference type="Pfam" id="PF19300">
    <property type="entry name" value="BPD_transp_1_N"/>
    <property type="match status" value="1"/>
</dbReference>
<dbReference type="InterPro" id="IPR000515">
    <property type="entry name" value="MetI-like"/>
</dbReference>
<feature type="domain" description="ABC transmembrane type-1" evidence="9">
    <location>
        <begin position="95"/>
        <end position="303"/>
    </location>
</feature>
<dbReference type="PANTHER" id="PTHR43163">
    <property type="entry name" value="DIPEPTIDE TRANSPORT SYSTEM PERMEASE PROTEIN DPPB-RELATED"/>
    <property type="match status" value="1"/>
</dbReference>
<feature type="transmembrane region" description="Helical" evidence="8">
    <location>
        <begin position="97"/>
        <end position="122"/>
    </location>
</feature>
<dbReference type="InterPro" id="IPR045621">
    <property type="entry name" value="BPD_transp_1_N"/>
</dbReference>
<reference evidence="10" key="1">
    <citation type="submission" date="2022-04" db="EMBL/GenBank/DDBJ databases">
        <title>Lysobacter sp. CAU 1642 isolated from sea sand.</title>
        <authorList>
            <person name="Kim W."/>
        </authorList>
    </citation>
    <scope>NUCLEOTIDE SEQUENCE</scope>
    <source>
        <strain evidence="10">CAU 1642</strain>
    </source>
</reference>
<evidence type="ECO:0000259" key="9">
    <source>
        <dbReference type="PROSITE" id="PS50928"/>
    </source>
</evidence>
<organism evidence="10 11">
    <name type="scientific">Pseudomarimonas salicorniae</name>
    <dbReference type="NCBI Taxonomy" id="2933270"/>
    <lineage>
        <taxon>Bacteria</taxon>
        <taxon>Pseudomonadati</taxon>
        <taxon>Pseudomonadota</taxon>
        <taxon>Gammaproteobacteria</taxon>
        <taxon>Lysobacterales</taxon>
        <taxon>Lysobacteraceae</taxon>
        <taxon>Pseudomarimonas</taxon>
    </lineage>
</organism>
<dbReference type="PANTHER" id="PTHR43163:SF6">
    <property type="entry name" value="DIPEPTIDE TRANSPORT SYSTEM PERMEASE PROTEIN DPPB-RELATED"/>
    <property type="match status" value="1"/>
</dbReference>
<keyword evidence="2 8" id="KW-0813">Transport</keyword>